<evidence type="ECO:0000313" key="2">
    <source>
        <dbReference type="Proteomes" id="UP000001120"/>
    </source>
</evidence>
<proteinExistence type="predicted"/>
<gene>
    <name evidence="1" type="ORF">RBAM_38640</name>
</gene>
<dbReference type="AlphaFoldDB" id="A0A4Y6AAU8"/>
<dbReference type="RefSeq" id="WP_041482200.1">
    <property type="nucleotide sequence ID" value="NC_009725.2"/>
</dbReference>
<evidence type="ECO:0000313" key="1">
    <source>
        <dbReference type="EMBL" id="QDE58072.1"/>
    </source>
</evidence>
<dbReference type="EMBL" id="CP000560">
    <property type="protein sequence ID" value="QDE58072.1"/>
    <property type="molecule type" value="Genomic_DNA"/>
</dbReference>
<protein>
    <recommendedName>
        <fullName evidence="3">Aspartate phosphatase</fullName>
    </recommendedName>
</protein>
<accession>A0A4Y6AAU8</accession>
<name>A0A4Y6AAU8_BACVZ</name>
<dbReference type="GeneID" id="93081101"/>
<sequence>MKFKFASAFIFLVILLGIVGHHFLDDHKVLKEARRGHTASVQIALDHHSDFSVERRGQTA</sequence>
<dbReference type="KEGG" id="bay:RBAM_38640"/>
<organism evidence="1 2">
    <name type="scientific">Bacillus velezensis (strain DSM 23117 / BGSC 10A6 / LMG 26770 / FZB42)</name>
    <name type="common">Bacillus amyloliquefaciens subsp. plantarum</name>
    <dbReference type="NCBI Taxonomy" id="326423"/>
    <lineage>
        <taxon>Bacteria</taxon>
        <taxon>Bacillati</taxon>
        <taxon>Bacillota</taxon>
        <taxon>Bacilli</taxon>
        <taxon>Bacillales</taxon>
        <taxon>Bacillaceae</taxon>
        <taxon>Bacillus</taxon>
        <taxon>Bacillus amyloliquefaciens group</taxon>
    </lineage>
</organism>
<reference evidence="1 2" key="1">
    <citation type="journal article" date="2007" name="Nat. Biotechnol.">
        <title>Comparative analysis of the complete genome sequence of the plant growth-promoting bacterium Bacillus amyloliquefaciens FZB42.</title>
        <authorList>
            <person name="Chen X.H."/>
            <person name="Koumoutsi A."/>
            <person name="Scholz R."/>
            <person name="Eisenreich A."/>
            <person name="Schneider K."/>
            <person name="Heinemeyer I."/>
            <person name="Morgenstern B."/>
            <person name="Voss B."/>
            <person name="Hess W.R."/>
            <person name="Reva O."/>
            <person name="Junge H."/>
            <person name="Voigt B."/>
            <person name="Jungblut P.R."/>
            <person name="Vater J."/>
            <person name="Sussmuth R."/>
            <person name="Liesegang H."/>
            <person name="Strittmatter A."/>
            <person name="Gottschalk G."/>
            <person name="Borriss R."/>
        </authorList>
    </citation>
    <scope>NUCLEOTIDE SEQUENCE [LARGE SCALE GENOMIC DNA]</scope>
    <source>
        <strain evidence="2">DSM 23117 / BGSC 10A6 / LMG 26770 / FZB42</strain>
    </source>
</reference>
<dbReference type="Proteomes" id="UP000001120">
    <property type="component" value="Chromosome"/>
</dbReference>
<evidence type="ECO:0008006" key="3">
    <source>
        <dbReference type="Google" id="ProtNLM"/>
    </source>
</evidence>
<keyword evidence="2" id="KW-1185">Reference proteome</keyword>